<dbReference type="CDD" id="cd14858">
    <property type="entry name" value="TrmE_N"/>
    <property type="match status" value="1"/>
</dbReference>
<evidence type="ECO:0000313" key="10">
    <source>
        <dbReference type="EMBL" id="MDE50913.1"/>
    </source>
</evidence>
<feature type="domain" description="GTP-binding protein TrmE N-terminal" evidence="8">
    <location>
        <begin position="34"/>
        <end position="166"/>
    </location>
</feature>
<dbReference type="PANTHER" id="PTHR42714">
    <property type="entry name" value="TRNA MODIFICATION GTPASE GTPBP3"/>
    <property type="match status" value="1"/>
</dbReference>
<evidence type="ECO:0000256" key="2">
    <source>
        <dbReference type="ARBA" id="ARBA00011043"/>
    </source>
</evidence>
<dbReference type="InterPro" id="IPR005225">
    <property type="entry name" value="Small_GTP-bd"/>
</dbReference>
<evidence type="ECO:0000256" key="1">
    <source>
        <dbReference type="ARBA" id="ARBA00004173"/>
    </source>
</evidence>
<protein>
    <submittedName>
        <fullName evidence="10">tRNA modification GTPase MnmE</fullName>
    </submittedName>
</protein>
<dbReference type="InterPro" id="IPR025867">
    <property type="entry name" value="MnmE_helical"/>
</dbReference>
<sequence>MSAYIGRFLSLNRWPGRLPGHRHFYDWRTCSDSIFALSTSIDTKKGSPLGIIRISGSETVNILQNITRRKALRSNKHLNDGSKSVIRPRYATLTELFDPKQNDLIDMGLVLWFPQPSSYTGEDVCELHVHGSQAVVKKLMTTLGSFDNTRPAEPGEFTRRAVANGKIDLMQAESISDLISSQTDRQRKVALHGLTGSTRVRYEKWAENLIRILAHLEASIDFGEDELIDGEQRVVNECIQDLNVLVKEISDFVSLTSRCRELIETGVRVVILGRPNAGKSTFMNILCRQEKSIVSDVSGTTRDLIEHTFELGGHKLTLCDTAGLKDLSFSSKKHCENAIHQKHQQNHDDIEQEGIKRALAAARIADLIIYLVDVNQISKKSTTVIAQELFQALDSIGAHKSRKSVHLVINKIDLKTGATCEIDSDALRSALREVLIEPADISVTMISCRTHDNIDKLVEGISKSLDRLHLNNAQSDQEVIEYVNERHLSLLDSALKHLDRAKNLKINRIDEMAQHVRESVDYLSRIVGDVTNEQVIDIIFKDFCIGK</sequence>
<dbReference type="InterPro" id="IPR027266">
    <property type="entry name" value="TrmE/GcvT-like"/>
</dbReference>
<dbReference type="GO" id="GO:0005739">
    <property type="term" value="C:mitochondrion"/>
    <property type="evidence" value="ECO:0007669"/>
    <property type="project" value="UniProtKB-SubCell"/>
</dbReference>
<dbReference type="AlphaFoldDB" id="A0A6G1SLY4"/>
<dbReference type="GO" id="GO:0005525">
    <property type="term" value="F:GTP binding"/>
    <property type="evidence" value="ECO:0007669"/>
    <property type="project" value="UniProtKB-KW"/>
</dbReference>
<dbReference type="FunFam" id="3.30.1360.120:FF:000007">
    <property type="entry name" value="tRNA modification GTPase GTPBP3, mitochondrial"/>
    <property type="match status" value="1"/>
</dbReference>
<feature type="domain" description="MnmE helical" evidence="9">
    <location>
        <begin position="169"/>
        <end position="544"/>
    </location>
</feature>
<feature type="domain" description="G" evidence="7">
    <location>
        <begin position="268"/>
        <end position="411"/>
    </location>
</feature>
<comment type="subcellular location">
    <subcellularLocation>
        <location evidence="1">Mitochondrion</location>
    </subcellularLocation>
</comment>
<dbReference type="GO" id="GO:0003924">
    <property type="term" value="F:GTPase activity"/>
    <property type="evidence" value="ECO:0007669"/>
    <property type="project" value="InterPro"/>
</dbReference>
<name>A0A6G1SLY4_9ACAR</name>
<evidence type="ECO:0000259" key="9">
    <source>
        <dbReference type="Pfam" id="PF12631"/>
    </source>
</evidence>
<dbReference type="PANTHER" id="PTHR42714:SF2">
    <property type="entry name" value="TRNA MODIFICATION GTPASE GTPBP3, MITOCHONDRIAL"/>
    <property type="match status" value="1"/>
</dbReference>
<dbReference type="InterPro" id="IPR027417">
    <property type="entry name" value="P-loop_NTPase"/>
</dbReference>
<dbReference type="InterPro" id="IPR018948">
    <property type="entry name" value="GTP-bd_TrmE_N"/>
</dbReference>
<evidence type="ECO:0000259" key="8">
    <source>
        <dbReference type="Pfam" id="PF10396"/>
    </source>
</evidence>
<dbReference type="NCBIfam" id="NF003661">
    <property type="entry name" value="PRK05291.1-3"/>
    <property type="match status" value="1"/>
</dbReference>
<evidence type="ECO:0000259" key="7">
    <source>
        <dbReference type="Pfam" id="PF01926"/>
    </source>
</evidence>
<dbReference type="NCBIfam" id="TIGR00231">
    <property type="entry name" value="small_GTP"/>
    <property type="match status" value="1"/>
</dbReference>
<evidence type="ECO:0000256" key="5">
    <source>
        <dbReference type="ARBA" id="ARBA00023134"/>
    </source>
</evidence>
<dbReference type="HAMAP" id="MF_00379">
    <property type="entry name" value="GTPase_MnmE"/>
    <property type="match status" value="1"/>
</dbReference>
<dbReference type="InterPro" id="IPR031168">
    <property type="entry name" value="G_TrmE"/>
</dbReference>
<dbReference type="SUPFAM" id="SSF116878">
    <property type="entry name" value="TrmE connector domain"/>
    <property type="match status" value="1"/>
</dbReference>
<organism evidence="10">
    <name type="scientific">Aceria tosichella</name>
    <name type="common">wheat curl mite</name>
    <dbReference type="NCBI Taxonomy" id="561515"/>
    <lineage>
        <taxon>Eukaryota</taxon>
        <taxon>Metazoa</taxon>
        <taxon>Ecdysozoa</taxon>
        <taxon>Arthropoda</taxon>
        <taxon>Chelicerata</taxon>
        <taxon>Arachnida</taxon>
        <taxon>Acari</taxon>
        <taxon>Acariformes</taxon>
        <taxon>Trombidiformes</taxon>
        <taxon>Prostigmata</taxon>
        <taxon>Eupodina</taxon>
        <taxon>Eriophyoidea</taxon>
        <taxon>Eriophyidae</taxon>
        <taxon>Eriophyinae</taxon>
        <taxon>Aceriini</taxon>
        <taxon>Aceria</taxon>
    </lineage>
</organism>
<dbReference type="Gene3D" id="3.40.50.300">
    <property type="entry name" value="P-loop containing nucleotide triphosphate hydrolases"/>
    <property type="match status" value="1"/>
</dbReference>
<keyword evidence="4 6" id="KW-0547">Nucleotide-binding</keyword>
<dbReference type="SUPFAM" id="SSF52540">
    <property type="entry name" value="P-loop containing nucleoside triphosphate hydrolases"/>
    <property type="match status" value="1"/>
</dbReference>
<evidence type="ECO:0000256" key="3">
    <source>
        <dbReference type="ARBA" id="ARBA00022694"/>
    </source>
</evidence>
<dbReference type="CDD" id="cd04164">
    <property type="entry name" value="trmE"/>
    <property type="match status" value="1"/>
</dbReference>
<dbReference type="InterPro" id="IPR027368">
    <property type="entry name" value="MnmE_dom2"/>
</dbReference>
<dbReference type="Pfam" id="PF12631">
    <property type="entry name" value="MnmE_helical"/>
    <property type="match status" value="1"/>
</dbReference>
<reference evidence="10" key="1">
    <citation type="submission" date="2018-10" db="EMBL/GenBank/DDBJ databases">
        <title>Transcriptome assembly of Aceria tosichella (Wheat curl mite) Type 2.</title>
        <authorList>
            <person name="Scully E.D."/>
            <person name="Geib S.M."/>
            <person name="Palmer N.A."/>
            <person name="Gupta A.K."/>
            <person name="Sarath G."/>
            <person name="Tatineni S."/>
        </authorList>
    </citation>
    <scope>NUCLEOTIDE SEQUENCE</scope>
    <source>
        <strain evidence="10">LincolnNE</strain>
    </source>
</reference>
<evidence type="ECO:0000256" key="6">
    <source>
        <dbReference type="RuleBase" id="RU003313"/>
    </source>
</evidence>
<dbReference type="Gene3D" id="1.20.120.430">
    <property type="entry name" value="tRNA modification GTPase MnmE domain 2"/>
    <property type="match status" value="1"/>
</dbReference>
<dbReference type="Gene3D" id="3.30.1360.120">
    <property type="entry name" value="Probable tRNA modification gtpase trme, domain 1"/>
    <property type="match status" value="1"/>
</dbReference>
<dbReference type="EMBL" id="GGYP01006142">
    <property type="protein sequence ID" value="MDE50913.1"/>
    <property type="molecule type" value="Transcribed_RNA"/>
</dbReference>
<proteinExistence type="inferred from homology"/>
<dbReference type="Pfam" id="PF01926">
    <property type="entry name" value="MMR_HSR1"/>
    <property type="match status" value="1"/>
</dbReference>
<dbReference type="Pfam" id="PF10396">
    <property type="entry name" value="TrmE_N"/>
    <property type="match status" value="1"/>
</dbReference>
<keyword evidence="3 6" id="KW-0819">tRNA processing</keyword>
<gene>
    <name evidence="10" type="primary">mnmE</name>
    <name evidence="10" type="ORF">g.2990</name>
</gene>
<dbReference type="InterPro" id="IPR004520">
    <property type="entry name" value="GTPase_MnmE"/>
</dbReference>
<dbReference type="InterPro" id="IPR006073">
    <property type="entry name" value="GTP-bd"/>
</dbReference>
<dbReference type="GO" id="GO:0002098">
    <property type="term" value="P:tRNA wobble uridine modification"/>
    <property type="evidence" value="ECO:0007669"/>
    <property type="project" value="TreeGrafter"/>
</dbReference>
<dbReference type="NCBIfam" id="TIGR00450">
    <property type="entry name" value="mnmE_trmE_thdF"/>
    <property type="match status" value="1"/>
</dbReference>
<accession>A0A6G1SLY4</accession>
<keyword evidence="5 6" id="KW-0342">GTP-binding</keyword>
<comment type="similarity">
    <text evidence="2 6">Belongs to the TRAFAC class TrmE-Era-EngA-EngB-Septin-like GTPase superfamily. TrmE GTPase family.</text>
</comment>
<dbReference type="GO" id="GO:0030488">
    <property type="term" value="P:tRNA methylation"/>
    <property type="evidence" value="ECO:0007669"/>
    <property type="project" value="TreeGrafter"/>
</dbReference>
<evidence type="ECO:0000256" key="4">
    <source>
        <dbReference type="ARBA" id="ARBA00022741"/>
    </source>
</evidence>